<gene>
    <name evidence="7" type="primary">rnpA</name>
    <name evidence="9" type="ORF">SAMN05421818_101115</name>
</gene>
<keyword evidence="10" id="KW-1185">Reference proteome</keyword>
<dbReference type="GO" id="GO:0030677">
    <property type="term" value="C:ribonuclease P complex"/>
    <property type="evidence" value="ECO:0007669"/>
    <property type="project" value="TreeGrafter"/>
</dbReference>
<dbReference type="AlphaFoldDB" id="A0A1G8B3B5"/>
<dbReference type="STRING" id="702745.SAMN05421818_101115"/>
<dbReference type="PROSITE" id="PS00648">
    <property type="entry name" value="RIBONUCLEASE_P"/>
    <property type="match status" value="1"/>
</dbReference>
<keyword evidence="3 7" id="KW-0540">Nuclease</keyword>
<dbReference type="InterPro" id="IPR000100">
    <property type="entry name" value="RNase_P"/>
</dbReference>
<dbReference type="EMBL" id="FNDQ01000001">
    <property type="protein sequence ID" value="SDH27687.1"/>
    <property type="molecule type" value="Genomic_DNA"/>
</dbReference>
<dbReference type="GO" id="GO:0000049">
    <property type="term" value="F:tRNA binding"/>
    <property type="evidence" value="ECO:0007669"/>
    <property type="project" value="UniProtKB-UniRule"/>
</dbReference>
<dbReference type="GO" id="GO:0042781">
    <property type="term" value="F:3'-tRNA processing endoribonuclease activity"/>
    <property type="evidence" value="ECO:0007669"/>
    <property type="project" value="TreeGrafter"/>
</dbReference>
<evidence type="ECO:0000256" key="2">
    <source>
        <dbReference type="ARBA" id="ARBA00022694"/>
    </source>
</evidence>
<dbReference type="InterPro" id="IPR020539">
    <property type="entry name" value="RNase_P_CS"/>
</dbReference>
<dbReference type="NCBIfam" id="TIGR00188">
    <property type="entry name" value="rnpA"/>
    <property type="match status" value="1"/>
</dbReference>
<dbReference type="Gene3D" id="3.30.230.10">
    <property type="match status" value="1"/>
</dbReference>
<evidence type="ECO:0000256" key="7">
    <source>
        <dbReference type="HAMAP-Rule" id="MF_00227"/>
    </source>
</evidence>
<dbReference type="HAMAP" id="MF_00227">
    <property type="entry name" value="RNase_P"/>
    <property type="match status" value="1"/>
</dbReference>
<dbReference type="Proteomes" id="UP000243588">
    <property type="component" value="Unassembled WGS sequence"/>
</dbReference>
<dbReference type="PANTHER" id="PTHR33992:SF1">
    <property type="entry name" value="RIBONUCLEASE P PROTEIN COMPONENT"/>
    <property type="match status" value="1"/>
</dbReference>
<evidence type="ECO:0000313" key="10">
    <source>
        <dbReference type="Proteomes" id="UP000243588"/>
    </source>
</evidence>
<dbReference type="InterPro" id="IPR014721">
    <property type="entry name" value="Ribsml_uS5_D2-typ_fold_subgr"/>
</dbReference>
<dbReference type="SUPFAM" id="SSF54211">
    <property type="entry name" value="Ribosomal protein S5 domain 2-like"/>
    <property type="match status" value="1"/>
</dbReference>
<proteinExistence type="inferred from homology"/>
<evidence type="ECO:0000256" key="8">
    <source>
        <dbReference type="NCBIfam" id="TIGR00188"/>
    </source>
</evidence>
<reference evidence="10" key="1">
    <citation type="submission" date="2016-10" db="EMBL/GenBank/DDBJ databases">
        <authorList>
            <person name="Varghese N."/>
            <person name="Submissions S."/>
        </authorList>
    </citation>
    <scope>NUCLEOTIDE SEQUENCE [LARGE SCALE GENOMIC DNA]</scope>
    <source>
        <strain evidence="10">DSM 23313</strain>
    </source>
</reference>
<comment type="similarity">
    <text evidence="7">Belongs to the RnpA family.</text>
</comment>
<keyword evidence="2 7" id="KW-0819">tRNA processing</keyword>
<keyword evidence="6 7" id="KW-0694">RNA-binding</keyword>
<protein>
    <recommendedName>
        <fullName evidence="7 8">Ribonuclease P protein component</fullName>
        <shortName evidence="7">RNase P protein</shortName>
        <shortName evidence="7">RNaseP protein</shortName>
        <ecNumber evidence="7 8">3.1.26.5</ecNumber>
    </recommendedName>
    <alternativeName>
        <fullName evidence="7">Protein C5</fullName>
    </alternativeName>
</protein>
<comment type="function">
    <text evidence="1 7">RNaseP catalyzes the removal of the 5'-leader sequence from pre-tRNA to produce the mature 5'-terminus. It can also cleave other RNA substrates such as 4.5S RNA. The protein component plays an auxiliary but essential role in vivo by binding to the 5'-leader sequence and broadening the substrate specificity of the ribozyme.</text>
</comment>
<evidence type="ECO:0000313" key="9">
    <source>
        <dbReference type="EMBL" id="SDH27687.1"/>
    </source>
</evidence>
<evidence type="ECO:0000256" key="5">
    <source>
        <dbReference type="ARBA" id="ARBA00022801"/>
    </source>
</evidence>
<keyword evidence="5 7" id="KW-0378">Hydrolase</keyword>
<organism evidence="9 10">
    <name type="scientific">Myroides phaeus</name>
    <dbReference type="NCBI Taxonomy" id="702745"/>
    <lineage>
        <taxon>Bacteria</taxon>
        <taxon>Pseudomonadati</taxon>
        <taxon>Bacteroidota</taxon>
        <taxon>Flavobacteriia</taxon>
        <taxon>Flavobacteriales</taxon>
        <taxon>Flavobacteriaceae</taxon>
        <taxon>Myroides</taxon>
    </lineage>
</organism>
<dbReference type="GO" id="GO:0001682">
    <property type="term" value="P:tRNA 5'-leader removal"/>
    <property type="evidence" value="ECO:0007669"/>
    <property type="project" value="UniProtKB-UniRule"/>
</dbReference>
<comment type="subunit">
    <text evidence="7">Consists of a catalytic RNA component (M1 or rnpB) and a protein subunit.</text>
</comment>
<sequence length="138" mass="16494">MEQQNLKYPKKEKLKSKIVIDELFTTGKSVSKYPLRMVYVPSENSDNVPLKTGVSVSKRYFKKAVDRNYFKRLLREAYRHNKQMLLDNIEQPYAIMLFYQSKNRLTYQEINEKMIKLFEKFIEVNKAEKAVVVNTEEE</sequence>
<dbReference type="GO" id="GO:0004526">
    <property type="term" value="F:ribonuclease P activity"/>
    <property type="evidence" value="ECO:0007669"/>
    <property type="project" value="UniProtKB-UniRule"/>
</dbReference>
<comment type="catalytic activity">
    <reaction evidence="7">
        <text>Endonucleolytic cleavage of RNA, removing 5'-extranucleotides from tRNA precursor.</text>
        <dbReference type="EC" id="3.1.26.5"/>
    </reaction>
</comment>
<dbReference type="RefSeq" id="WP_090404589.1">
    <property type="nucleotide sequence ID" value="NZ_FNDQ01000001.1"/>
</dbReference>
<dbReference type="EC" id="3.1.26.5" evidence="7 8"/>
<evidence type="ECO:0000256" key="4">
    <source>
        <dbReference type="ARBA" id="ARBA00022759"/>
    </source>
</evidence>
<dbReference type="PANTHER" id="PTHR33992">
    <property type="entry name" value="RIBONUCLEASE P PROTEIN COMPONENT"/>
    <property type="match status" value="1"/>
</dbReference>
<dbReference type="Pfam" id="PF00825">
    <property type="entry name" value="Ribonuclease_P"/>
    <property type="match status" value="1"/>
</dbReference>
<evidence type="ECO:0000256" key="3">
    <source>
        <dbReference type="ARBA" id="ARBA00022722"/>
    </source>
</evidence>
<dbReference type="InterPro" id="IPR020568">
    <property type="entry name" value="Ribosomal_Su5_D2-typ_SF"/>
</dbReference>
<accession>A0A1G8B3B5</accession>
<name>A0A1G8B3B5_9FLAO</name>
<evidence type="ECO:0000256" key="6">
    <source>
        <dbReference type="ARBA" id="ARBA00022884"/>
    </source>
</evidence>
<keyword evidence="4 7" id="KW-0255">Endonuclease</keyword>
<evidence type="ECO:0000256" key="1">
    <source>
        <dbReference type="ARBA" id="ARBA00002663"/>
    </source>
</evidence>